<protein>
    <submittedName>
        <fullName evidence="1">Uncharacterized protein</fullName>
    </submittedName>
</protein>
<feature type="non-terminal residue" evidence="1">
    <location>
        <position position="262"/>
    </location>
</feature>
<name>A0A8J9Y6H0_9NEOP</name>
<gene>
    <name evidence="1" type="ORF">BINO364_LOCUS3287</name>
</gene>
<evidence type="ECO:0000313" key="2">
    <source>
        <dbReference type="Proteomes" id="UP000838878"/>
    </source>
</evidence>
<sequence length="262" mass="29413">MSGLETASACFHAEWIKLLIKDCEQEAEEFGAIKLLPPKGRAILWNLCSVLGFPSYGIPGQACVIFERYLYTIFTGYTTITDPRLQAELLKRSQKRCIVMMTGCILLAAKMNSSQSIQINANVVRLCLLCKEFQIPIWSVVDIALFLASEMNITVEKMRGIATIVDISEFYKVDIEIDLRKNTQLPLQFRRNGNIIRSLHLAAGAVAASSRLSNAPDSSDILTYLVKIPKIYIQCLCDAIVKQINSNRQRHQPLILKRKSSS</sequence>
<proteinExistence type="predicted"/>
<evidence type="ECO:0000313" key="1">
    <source>
        <dbReference type="EMBL" id="CAH0716531.1"/>
    </source>
</evidence>
<organism evidence="1 2">
    <name type="scientific">Brenthis ino</name>
    <name type="common">lesser marbled fritillary</name>
    <dbReference type="NCBI Taxonomy" id="405034"/>
    <lineage>
        <taxon>Eukaryota</taxon>
        <taxon>Metazoa</taxon>
        <taxon>Ecdysozoa</taxon>
        <taxon>Arthropoda</taxon>
        <taxon>Hexapoda</taxon>
        <taxon>Insecta</taxon>
        <taxon>Pterygota</taxon>
        <taxon>Neoptera</taxon>
        <taxon>Endopterygota</taxon>
        <taxon>Lepidoptera</taxon>
        <taxon>Glossata</taxon>
        <taxon>Ditrysia</taxon>
        <taxon>Papilionoidea</taxon>
        <taxon>Nymphalidae</taxon>
        <taxon>Heliconiinae</taxon>
        <taxon>Argynnini</taxon>
        <taxon>Brenthis</taxon>
    </lineage>
</organism>
<dbReference type="EMBL" id="OV170231">
    <property type="protein sequence ID" value="CAH0716531.1"/>
    <property type="molecule type" value="Genomic_DNA"/>
</dbReference>
<dbReference type="OrthoDB" id="9983043at2759"/>
<keyword evidence="2" id="KW-1185">Reference proteome</keyword>
<dbReference type="AlphaFoldDB" id="A0A8J9Y6H0"/>
<accession>A0A8J9Y6H0</accession>
<dbReference type="Proteomes" id="UP000838878">
    <property type="component" value="Chromosome 11"/>
</dbReference>
<reference evidence="1" key="1">
    <citation type="submission" date="2021-12" db="EMBL/GenBank/DDBJ databases">
        <authorList>
            <person name="Martin H S."/>
        </authorList>
    </citation>
    <scope>NUCLEOTIDE SEQUENCE</scope>
</reference>